<sequence length="274" mass="28760">MRPLTFGELLDAAVSLLRVQWPLLLVSAAVLAMCEQAVLYPLRAWAGTDPPLHLPGFDRIGPTWLAFCAGLASEGAILALLGGLAGVAAGPGLLGQPAGWRHLLRQAVRRLPALLVVAAVTAAILLPAALFLMLPWLFLFGLVGLAAPALVVDRIGPARALGRSFRLASVGLRGAAVRLGGYCSWAAIRLVLGSTAYGLLQVAVRPGTIVFTLLMLSLWVLVDAVAYATLACIDAVLYLETRMRVEGLDIAIGRIRRLGRPVDLAGSAILGAAR</sequence>
<gene>
    <name evidence="2" type="ORF">GCM10007977_040140</name>
</gene>
<reference evidence="2" key="1">
    <citation type="journal article" date="2014" name="Int. J. Syst. Evol. Microbiol.">
        <title>Complete genome sequence of Corynebacterium casei LMG S-19264T (=DSM 44701T), isolated from a smear-ripened cheese.</title>
        <authorList>
            <consortium name="US DOE Joint Genome Institute (JGI-PGF)"/>
            <person name="Walter F."/>
            <person name="Albersmeier A."/>
            <person name="Kalinowski J."/>
            <person name="Ruckert C."/>
        </authorList>
    </citation>
    <scope>NUCLEOTIDE SEQUENCE</scope>
    <source>
        <strain evidence="2">JCM 19831</strain>
    </source>
</reference>
<feature type="transmembrane region" description="Helical" evidence="1">
    <location>
        <begin position="176"/>
        <end position="197"/>
    </location>
</feature>
<dbReference type="AlphaFoldDB" id="A0A917TRE6"/>
<comment type="caution">
    <text evidence="2">The sequence shown here is derived from an EMBL/GenBank/DDBJ whole genome shotgun (WGS) entry which is preliminary data.</text>
</comment>
<evidence type="ECO:0000313" key="2">
    <source>
        <dbReference type="EMBL" id="GGM34629.1"/>
    </source>
</evidence>
<feature type="transmembrane region" description="Helical" evidence="1">
    <location>
        <begin position="21"/>
        <end position="42"/>
    </location>
</feature>
<name>A0A917TRE6_9ACTN</name>
<keyword evidence="3" id="KW-1185">Reference proteome</keyword>
<reference evidence="2" key="2">
    <citation type="submission" date="2020-09" db="EMBL/GenBank/DDBJ databases">
        <authorList>
            <person name="Sun Q."/>
            <person name="Ohkuma M."/>
        </authorList>
    </citation>
    <scope>NUCLEOTIDE SEQUENCE</scope>
    <source>
        <strain evidence="2">JCM 19831</strain>
    </source>
</reference>
<dbReference type="EMBL" id="BMPI01000018">
    <property type="protein sequence ID" value="GGM34629.1"/>
    <property type="molecule type" value="Genomic_DNA"/>
</dbReference>
<keyword evidence="1" id="KW-1133">Transmembrane helix</keyword>
<keyword evidence="1" id="KW-0812">Transmembrane</keyword>
<evidence type="ECO:0000313" key="3">
    <source>
        <dbReference type="Proteomes" id="UP000642070"/>
    </source>
</evidence>
<organism evidence="2 3">
    <name type="scientific">Dactylosporangium sucinum</name>
    <dbReference type="NCBI Taxonomy" id="1424081"/>
    <lineage>
        <taxon>Bacteria</taxon>
        <taxon>Bacillati</taxon>
        <taxon>Actinomycetota</taxon>
        <taxon>Actinomycetes</taxon>
        <taxon>Micromonosporales</taxon>
        <taxon>Micromonosporaceae</taxon>
        <taxon>Dactylosporangium</taxon>
    </lineage>
</organism>
<dbReference type="Proteomes" id="UP000642070">
    <property type="component" value="Unassembled WGS sequence"/>
</dbReference>
<proteinExistence type="predicted"/>
<feature type="transmembrane region" description="Helical" evidence="1">
    <location>
        <begin position="136"/>
        <end position="155"/>
    </location>
</feature>
<evidence type="ECO:0000256" key="1">
    <source>
        <dbReference type="SAM" id="Phobius"/>
    </source>
</evidence>
<protein>
    <submittedName>
        <fullName evidence="2">Uncharacterized protein</fullName>
    </submittedName>
</protein>
<feature type="transmembrane region" description="Helical" evidence="1">
    <location>
        <begin position="111"/>
        <end position="130"/>
    </location>
</feature>
<accession>A0A917TRE6</accession>
<feature type="transmembrane region" description="Helical" evidence="1">
    <location>
        <begin position="62"/>
        <end position="90"/>
    </location>
</feature>
<keyword evidence="1" id="KW-0472">Membrane</keyword>
<feature type="transmembrane region" description="Helical" evidence="1">
    <location>
        <begin position="209"/>
        <end position="239"/>
    </location>
</feature>